<accession>A0A5C5XGP8</accession>
<evidence type="ECO:0000256" key="6">
    <source>
        <dbReference type="ARBA" id="ARBA00022837"/>
    </source>
</evidence>
<reference evidence="10 11" key="1">
    <citation type="submission" date="2019-02" db="EMBL/GenBank/DDBJ databases">
        <title>Deep-cultivation of Planctomycetes and their phenomic and genomic characterization uncovers novel biology.</title>
        <authorList>
            <person name="Wiegand S."/>
            <person name="Jogler M."/>
            <person name="Boedeker C."/>
            <person name="Pinto D."/>
            <person name="Vollmers J."/>
            <person name="Rivas-Marin E."/>
            <person name="Kohn T."/>
            <person name="Peeters S.H."/>
            <person name="Heuer A."/>
            <person name="Rast P."/>
            <person name="Oberbeckmann S."/>
            <person name="Bunk B."/>
            <person name="Jeske O."/>
            <person name="Meyerdierks A."/>
            <person name="Storesund J.E."/>
            <person name="Kallscheuer N."/>
            <person name="Luecker S."/>
            <person name="Lage O.M."/>
            <person name="Pohl T."/>
            <person name="Merkel B.J."/>
            <person name="Hornburger P."/>
            <person name="Mueller R.-W."/>
            <person name="Bruemmer F."/>
            <person name="Labrenz M."/>
            <person name="Spormann A.M."/>
            <person name="Op Den Camp H."/>
            <person name="Overmann J."/>
            <person name="Amann R."/>
            <person name="Jetten M.S.M."/>
            <person name="Mascher T."/>
            <person name="Medema M.H."/>
            <person name="Devos D.P."/>
            <person name="Kaster A.-K."/>
            <person name="Ovreas L."/>
            <person name="Rohde M."/>
            <person name="Galperin M.Y."/>
            <person name="Jogler C."/>
        </authorList>
    </citation>
    <scope>NUCLEOTIDE SEQUENCE [LARGE SCALE GENOMIC DNA]</scope>
    <source>
        <strain evidence="10 11">Pan54</strain>
    </source>
</reference>
<dbReference type="AlphaFoldDB" id="A0A5C5XGP8"/>
<evidence type="ECO:0000256" key="5">
    <source>
        <dbReference type="ARBA" id="ARBA00022801"/>
    </source>
</evidence>
<keyword evidence="5 10" id="KW-0378">Hydrolase</keyword>
<dbReference type="SUPFAM" id="SSF53649">
    <property type="entry name" value="Alkaline phosphatase-like"/>
    <property type="match status" value="1"/>
</dbReference>
<protein>
    <submittedName>
        <fullName evidence="10">Choline-sulfatase</fullName>
        <ecNumber evidence="10">3.1.6.6</ecNumber>
    </submittedName>
</protein>
<evidence type="ECO:0000256" key="1">
    <source>
        <dbReference type="ARBA" id="ARBA00001913"/>
    </source>
</evidence>
<evidence type="ECO:0000256" key="7">
    <source>
        <dbReference type="SAM" id="MobiDB-lite"/>
    </source>
</evidence>
<gene>
    <name evidence="10" type="primary">betC_3</name>
    <name evidence="10" type="ORF">Pan54_17760</name>
</gene>
<sequence precursor="true">MNALLRRLFFLAVLSFSYLIFSGQNGEAAETPNVLFLICDDLNCDLGCYGHEQVKSPNIDKLAQRGVRFANAHCQYALCGPSRASFMTSLYPTQNLVTRNAIYIREHVPNVVTMSQMFRDHGYLATRIGKIYHYNVPLHIGTSGHDDPYSWNITINPRGRDVIEQDQIFSLVPGSYGGTLSWMSADGTDQEQTDGIAADEAIEQLQNYKQTGNPFFLAVGLYRPHTPYVAPHKYFDQYPADSIPVPEVPEGYLDTIPKPAAKSIRAKKQQIDLPQETAQQAIQAYHASITFADAQIGRILNALEETGLAENTIVMFTSDHGYHMGEHGHWQKMSLFENGTHVPLIVAGPGVTDQGGVVEGPVEMLDFYPTLAELCDWKAPSTVQGVSFAPSLKNHTKHTRESALSQLHSSFSIRTDRYRYTEWGEDGADGQELYDHESDPQEMNNLIGKPEYKETQAKLSEMLQKRVAEAQVPPKGLKQISFKNQRRVPKQF</sequence>
<comment type="cofactor">
    <cofactor evidence="1">
        <name>Ca(2+)</name>
        <dbReference type="ChEBI" id="CHEBI:29108"/>
    </cofactor>
</comment>
<dbReference type="GO" id="GO:0004423">
    <property type="term" value="F:iduronate-2-sulfatase activity"/>
    <property type="evidence" value="ECO:0007669"/>
    <property type="project" value="InterPro"/>
</dbReference>
<evidence type="ECO:0000256" key="3">
    <source>
        <dbReference type="ARBA" id="ARBA00022723"/>
    </source>
</evidence>
<dbReference type="EMBL" id="SJPG01000001">
    <property type="protein sequence ID" value="TWT61042.1"/>
    <property type="molecule type" value="Genomic_DNA"/>
</dbReference>
<dbReference type="OrthoDB" id="9782218at2"/>
<dbReference type="RefSeq" id="WP_146503079.1">
    <property type="nucleotide sequence ID" value="NZ_SJPG01000001.1"/>
</dbReference>
<name>A0A5C5XGP8_9PLAN</name>
<feature type="region of interest" description="Disordered" evidence="7">
    <location>
        <begin position="467"/>
        <end position="492"/>
    </location>
</feature>
<dbReference type="GO" id="GO:0046872">
    <property type="term" value="F:metal ion binding"/>
    <property type="evidence" value="ECO:0007669"/>
    <property type="project" value="UniProtKB-KW"/>
</dbReference>
<keyword evidence="4 8" id="KW-0732">Signal</keyword>
<dbReference type="GO" id="GO:0047753">
    <property type="term" value="F:choline-sulfatase activity"/>
    <property type="evidence" value="ECO:0007669"/>
    <property type="project" value="UniProtKB-EC"/>
</dbReference>
<keyword evidence="11" id="KW-1185">Reference proteome</keyword>
<organism evidence="10 11">
    <name type="scientific">Rubinisphaera italica</name>
    <dbReference type="NCBI Taxonomy" id="2527969"/>
    <lineage>
        <taxon>Bacteria</taxon>
        <taxon>Pseudomonadati</taxon>
        <taxon>Planctomycetota</taxon>
        <taxon>Planctomycetia</taxon>
        <taxon>Planctomycetales</taxon>
        <taxon>Planctomycetaceae</taxon>
        <taxon>Rubinisphaera</taxon>
    </lineage>
</organism>
<dbReference type="InterPro" id="IPR035874">
    <property type="entry name" value="IDS"/>
</dbReference>
<proteinExistence type="inferred from homology"/>
<dbReference type="InterPro" id="IPR017850">
    <property type="entry name" value="Alkaline_phosphatase_core_sf"/>
</dbReference>
<dbReference type="InterPro" id="IPR000917">
    <property type="entry name" value="Sulfatase_N"/>
</dbReference>
<dbReference type="Gene3D" id="3.40.720.10">
    <property type="entry name" value="Alkaline Phosphatase, subunit A"/>
    <property type="match status" value="1"/>
</dbReference>
<evidence type="ECO:0000256" key="4">
    <source>
        <dbReference type="ARBA" id="ARBA00022729"/>
    </source>
</evidence>
<dbReference type="Pfam" id="PF00884">
    <property type="entry name" value="Sulfatase"/>
    <property type="match status" value="1"/>
</dbReference>
<comment type="caution">
    <text evidence="10">The sequence shown here is derived from an EMBL/GenBank/DDBJ whole genome shotgun (WGS) entry which is preliminary data.</text>
</comment>
<dbReference type="GO" id="GO:0005737">
    <property type="term" value="C:cytoplasm"/>
    <property type="evidence" value="ECO:0007669"/>
    <property type="project" value="TreeGrafter"/>
</dbReference>
<dbReference type="EC" id="3.1.6.6" evidence="10"/>
<dbReference type="PANTHER" id="PTHR45953">
    <property type="entry name" value="IDURONATE 2-SULFATASE"/>
    <property type="match status" value="1"/>
</dbReference>
<evidence type="ECO:0000259" key="9">
    <source>
        <dbReference type="Pfam" id="PF00884"/>
    </source>
</evidence>
<keyword evidence="6" id="KW-0106">Calcium</keyword>
<comment type="similarity">
    <text evidence="2">Belongs to the sulfatase family.</text>
</comment>
<keyword evidence="3" id="KW-0479">Metal-binding</keyword>
<evidence type="ECO:0000313" key="10">
    <source>
        <dbReference type="EMBL" id="TWT61042.1"/>
    </source>
</evidence>
<feature type="chain" id="PRO_5022994917" evidence="8">
    <location>
        <begin position="29"/>
        <end position="492"/>
    </location>
</feature>
<dbReference type="CDD" id="cd16030">
    <property type="entry name" value="iduronate-2-sulfatase"/>
    <property type="match status" value="1"/>
</dbReference>
<evidence type="ECO:0000313" key="11">
    <source>
        <dbReference type="Proteomes" id="UP000316095"/>
    </source>
</evidence>
<feature type="domain" description="Sulfatase N-terminal" evidence="9">
    <location>
        <begin position="32"/>
        <end position="375"/>
    </location>
</feature>
<dbReference type="PANTHER" id="PTHR45953:SF1">
    <property type="entry name" value="IDURONATE 2-SULFATASE"/>
    <property type="match status" value="1"/>
</dbReference>
<evidence type="ECO:0000256" key="8">
    <source>
        <dbReference type="SAM" id="SignalP"/>
    </source>
</evidence>
<feature type="signal peptide" evidence="8">
    <location>
        <begin position="1"/>
        <end position="28"/>
    </location>
</feature>
<evidence type="ECO:0000256" key="2">
    <source>
        <dbReference type="ARBA" id="ARBA00008779"/>
    </source>
</evidence>
<dbReference type="Proteomes" id="UP000316095">
    <property type="component" value="Unassembled WGS sequence"/>
</dbReference>